<dbReference type="OrthoDB" id="422364at2759"/>
<comment type="caution">
    <text evidence="8">The sequence shown here is derived from an EMBL/GenBank/DDBJ whole genome shotgun (WGS) entry which is preliminary data.</text>
</comment>
<keyword evidence="3 6" id="KW-0507">mRNA processing</keyword>
<dbReference type="InterPro" id="IPR044642">
    <property type="entry name" value="PTHR15588"/>
</dbReference>
<evidence type="ECO:0000256" key="5">
    <source>
        <dbReference type="ARBA" id="ARBA00023274"/>
    </source>
</evidence>
<organism evidence="8 9">
    <name type="scientific">Steinernema carpocapsae</name>
    <name type="common">Entomopathogenic nematode</name>
    <dbReference type="NCBI Taxonomy" id="34508"/>
    <lineage>
        <taxon>Eukaryota</taxon>
        <taxon>Metazoa</taxon>
        <taxon>Ecdysozoa</taxon>
        <taxon>Nematoda</taxon>
        <taxon>Chromadorea</taxon>
        <taxon>Rhabditida</taxon>
        <taxon>Tylenchina</taxon>
        <taxon>Panagrolaimomorpha</taxon>
        <taxon>Strongyloidoidea</taxon>
        <taxon>Steinernematidae</taxon>
        <taxon>Steinernema</taxon>
    </lineage>
</organism>
<gene>
    <name evidence="6" type="primary">LSM1</name>
    <name evidence="8" type="ORF">L596_025886</name>
</gene>
<accession>A0A4U5M944</accession>
<dbReference type="GO" id="GO:1990904">
    <property type="term" value="C:ribonucleoprotein complex"/>
    <property type="evidence" value="ECO:0007669"/>
    <property type="project" value="UniProtKB-KW"/>
</dbReference>
<evidence type="ECO:0000256" key="3">
    <source>
        <dbReference type="ARBA" id="ARBA00022664"/>
    </source>
</evidence>
<dbReference type="GO" id="GO:0000932">
    <property type="term" value="C:P-body"/>
    <property type="evidence" value="ECO:0007669"/>
    <property type="project" value="UniProtKB-SubCell"/>
</dbReference>
<reference evidence="8 9" key="1">
    <citation type="journal article" date="2015" name="Genome Biol.">
        <title>Comparative genomics of Steinernema reveals deeply conserved gene regulatory networks.</title>
        <authorList>
            <person name="Dillman A.R."/>
            <person name="Macchietto M."/>
            <person name="Porter C.F."/>
            <person name="Rogers A."/>
            <person name="Williams B."/>
            <person name="Antoshechkin I."/>
            <person name="Lee M.M."/>
            <person name="Goodwin Z."/>
            <person name="Lu X."/>
            <person name="Lewis E.E."/>
            <person name="Goodrich-Blair H."/>
            <person name="Stock S.P."/>
            <person name="Adams B.J."/>
            <person name="Sternberg P.W."/>
            <person name="Mortazavi A."/>
        </authorList>
    </citation>
    <scope>NUCLEOTIDE SEQUENCE [LARGE SCALE GENOMIC DNA]</scope>
    <source>
        <strain evidence="8 9">ALL</strain>
    </source>
</reference>
<reference evidence="8 9" key="2">
    <citation type="journal article" date="2019" name="G3 (Bethesda)">
        <title>Hybrid Assembly of the Genome of the Entomopathogenic Nematode Steinernema carpocapsae Identifies the X-Chromosome.</title>
        <authorList>
            <person name="Serra L."/>
            <person name="Macchietto M."/>
            <person name="Macias-Munoz A."/>
            <person name="McGill C.J."/>
            <person name="Rodriguez I.M."/>
            <person name="Rodriguez B."/>
            <person name="Murad R."/>
            <person name="Mortazavi A."/>
        </authorList>
    </citation>
    <scope>NUCLEOTIDE SEQUENCE [LARGE SCALE GENOMIC DNA]</scope>
    <source>
        <strain evidence="8 9">ALL</strain>
    </source>
</reference>
<evidence type="ECO:0000256" key="6">
    <source>
        <dbReference type="RuleBase" id="RU365047"/>
    </source>
</evidence>
<evidence type="ECO:0000313" key="9">
    <source>
        <dbReference type="Proteomes" id="UP000298663"/>
    </source>
</evidence>
<name>A0A4U5M944_STECR</name>
<dbReference type="CDD" id="cd01728">
    <property type="entry name" value="LSm1"/>
    <property type="match status" value="1"/>
</dbReference>
<evidence type="ECO:0000256" key="1">
    <source>
        <dbReference type="ARBA" id="ARBA00006850"/>
    </source>
</evidence>
<dbReference type="EMBL" id="AZBU02000009">
    <property type="protein sequence ID" value="TKR65490.1"/>
    <property type="molecule type" value="Genomic_DNA"/>
</dbReference>
<comment type="subcellular location">
    <subcellularLocation>
        <location evidence="6">Cytoplasm</location>
    </subcellularLocation>
    <subcellularLocation>
        <location evidence="6">Cytoplasm</location>
        <location evidence="6">P-body</location>
    </subcellularLocation>
</comment>
<evidence type="ECO:0000256" key="2">
    <source>
        <dbReference type="ARBA" id="ARBA00022490"/>
    </source>
</evidence>
<dbReference type="GO" id="GO:0003729">
    <property type="term" value="F:mRNA binding"/>
    <property type="evidence" value="ECO:0007669"/>
    <property type="project" value="TreeGrafter"/>
</dbReference>
<dbReference type="InterPro" id="IPR047575">
    <property type="entry name" value="Sm"/>
</dbReference>
<dbReference type="PANTHER" id="PTHR15588">
    <property type="entry name" value="LSM1"/>
    <property type="match status" value="1"/>
</dbReference>
<dbReference type="AlphaFoldDB" id="A0A4U5M944"/>
<dbReference type="Proteomes" id="UP000298663">
    <property type="component" value="Unassembled WGS sequence"/>
</dbReference>
<dbReference type="InterPro" id="IPR001163">
    <property type="entry name" value="Sm_dom_euk/arc"/>
</dbReference>
<evidence type="ECO:0000256" key="4">
    <source>
        <dbReference type="ARBA" id="ARBA00022884"/>
    </source>
</evidence>
<feature type="domain" description="Sm" evidence="7">
    <location>
        <begin position="9"/>
        <end position="84"/>
    </location>
</feature>
<keyword evidence="2 6" id="KW-0963">Cytoplasm</keyword>
<dbReference type="GO" id="GO:0000290">
    <property type="term" value="P:deadenylation-dependent decapping of nuclear-transcribed mRNA"/>
    <property type="evidence" value="ECO:0007669"/>
    <property type="project" value="TreeGrafter"/>
</dbReference>
<proteinExistence type="inferred from homology"/>
<dbReference type="Pfam" id="PF01423">
    <property type="entry name" value="LSM"/>
    <property type="match status" value="1"/>
</dbReference>
<sequence>MSLPDPYLPGAVSMLDQLDKRLMVVLRDGRTLVGFLRTIDQFANFVLGDTVERIHVDKFYGDIPRGVFLIRGENVALAGEMAEMDNPNLTRVSVEEILTKQDEKREAKMRKDEVKNRILEGKGIVQPKDNLFEDQF</sequence>
<keyword evidence="9" id="KW-1185">Reference proteome</keyword>
<comment type="subunit">
    <text evidence="6">LSm subunits form a heteromer with a donut shape.</text>
</comment>
<dbReference type="GO" id="GO:1990726">
    <property type="term" value="C:Lsm1-7-Pat1 complex"/>
    <property type="evidence" value="ECO:0007669"/>
    <property type="project" value="TreeGrafter"/>
</dbReference>
<comment type="similarity">
    <text evidence="1 6">Belongs to the snRNP Sm proteins family.</text>
</comment>
<dbReference type="SMART" id="SM00651">
    <property type="entry name" value="Sm"/>
    <property type="match status" value="1"/>
</dbReference>
<dbReference type="GO" id="GO:0006397">
    <property type="term" value="P:mRNA processing"/>
    <property type="evidence" value="ECO:0007669"/>
    <property type="project" value="UniProtKB-UniRule"/>
</dbReference>
<dbReference type="Gene3D" id="2.30.30.100">
    <property type="match status" value="1"/>
</dbReference>
<evidence type="ECO:0000259" key="7">
    <source>
        <dbReference type="PROSITE" id="PS52002"/>
    </source>
</evidence>
<dbReference type="InterPro" id="IPR034104">
    <property type="entry name" value="Lsm1"/>
</dbReference>
<keyword evidence="5 6" id="KW-0687">Ribonucleoprotein</keyword>
<dbReference type="PROSITE" id="PS52002">
    <property type="entry name" value="SM"/>
    <property type="match status" value="1"/>
</dbReference>
<keyword evidence="4 6" id="KW-0694">RNA-binding</keyword>
<dbReference type="InterPro" id="IPR010920">
    <property type="entry name" value="LSM_dom_sf"/>
</dbReference>
<dbReference type="SUPFAM" id="SSF50182">
    <property type="entry name" value="Sm-like ribonucleoproteins"/>
    <property type="match status" value="1"/>
</dbReference>
<evidence type="ECO:0000313" key="8">
    <source>
        <dbReference type="EMBL" id="TKR65490.1"/>
    </source>
</evidence>
<comment type="function">
    <text evidence="6">Probably involved with other LSm subunits in the general process of degradation of mRNAs.</text>
</comment>
<dbReference type="STRING" id="34508.A0A4U5M944"/>
<protein>
    <recommendedName>
        <fullName evidence="6">U6 snRNA-associated Sm-like protein LSm1</fullName>
    </recommendedName>
</protein>
<dbReference type="PANTHER" id="PTHR15588:SF8">
    <property type="entry name" value="U6 SNRNA-ASSOCIATED SM-LIKE PROTEIN LSM1"/>
    <property type="match status" value="1"/>
</dbReference>